<dbReference type="Proteomes" id="UP000239907">
    <property type="component" value="Unassembled WGS sequence"/>
</dbReference>
<organism evidence="2 3">
    <name type="scientific">Rubritalea profundi</name>
    <dbReference type="NCBI Taxonomy" id="1658618"/>
    <lineage>
        <taxon>Bacteria</taxon>
        <taxon>Pseudomonadati</taxon>
        <taxon>Verrucomicrobiota</taxon>
        <taxon>Verrucomicrobiia</taxon>
        <taxon>Verrucomicrobiales</taxon>
        <taxon>Rubritaleaceae</taxon>
        <taxon>Rubritalea</taxon>
    </lineage>
</organism>
<name>A0A2S7U018_9BACT</name>
<evidence type="ECO:0000313" key="3">
    <source>
        <dbReference type="Proteomes" id="UP000239907"/>
    </source>
</evidence>
<keyword evidence="1" id="KW-0732">Signal</keyword>
<evidence type="ECO:0000256" key="1">
    <source>
        <dbReference type="SAM" id="SignalP"/>
    </source>
</evidence>
<dbReference type="EMBL" id="MQWA01000001">
    <property type="protein sequence ID" value="PQJ27847.1"/>
    <property type="molecule type" value="Genomic_DNA"/>
</dbReference>
<dbReference type="OrthoDB" id="209942at2"/>
<feature type="chain" id="PRO_5015436233" evidence="1">
    <location>
        <begin position="23"/>
        <end position="439"/>
    </location>
</feature>
<accession>A0A2S7U018</accession>
<evidence type="ECO:0000313" key="2">
    <source>
        <dbReference type="EMBL" id="PQJ27847.1"/>
    </source>
</evidence>
<reference evidence="2 3" key="1">
    <citation type="submission" date="2016-12" db="EMBL/GenBank/DDBJ databases">
        <title>Study of bacterial adaptation to deep sea.</title>
        <authorList>
            <person name="Song J."/>
            <person name="Yoshizawa S."/>
            <person name="Kogure K."/>
        </authorList>
    </citation>
    <scope>NUCLEOTIDE SEQUENCE [LARGE SCALE GENOMIC DNA]</scope>
    <source>
        <strain evidence="2 3">SAORIC-165</strain>
    </source>
</reference>
<dbReference type="AlphaFoldDB" id="A0A2S7U018"/>
<protein>
    <submittedName>
        <fullName evidence="2">Uncharacterized protein</fullName>
    </submittedName>
</protein>
<keyword evidence="3" id="KW-1185">Reference proteome</keyword>
<comment type="caution">
    <text evidence="2">The sequence shown here is derived from an EMBL/GenBank/DDBJ whole genome shotgun (WGS) entry which is preliminary data.</text>
</comment>
<sequence length="439" mass="49040">MRLFLFSVFCIGSMLSPPSAQCAHAVVSLKKGNQITGELSSIDTKGNIKILSPVSSATLEIIHSSVLDIVFSDKLTTTKHASELVLLNNGDLLPCSLLSLDRTSVSLNTWYAEDFKIPTSTVSNIEFHTRPDSIIYSGPNDDDIWDTNTNWSLKPKALRCLGKGEISRKLDLSQNFIFRSTVTWNSPRPKFKIYFCSDSSEAEDMKESYFLDISTNAIHVIRSSKFQARAQIGEIPVRLREFPTNSLDIEIHLDRKTKTILVTINGENYGLFDDTSFRAPSGKFINFVSNLQQNSDSLTVSNISISQWRGSHLSYGNDLSELDLDRDTLFDTEGDKLTGEIQQLSREQKELTFEVEYSVEPLLVPLDQIKSLYFSNTESETMKDPARKYILSLQGGGSLSVDSILLSKTQILATHPILGEITLKPRSLQKITATSNTDE</sequence>
<proteinExistence type="predicted"/>
<gene>
    <name evidence="2" type="ORF">BSZ32_04595</name>
</gene>
<feature type="signal peptide" evidence="1">
    <location>
        <begin position="1"/>
        <end position="22"/>
    </location>
</feature>